<dbReference type="Gene3D" id="3.30.110.10">
    <property type="entry name" value="Translation initiation factor 3 (IF-3), C-terminal domain"/>
    <property type="match status" value="1"/>
</dbReference>
<evidence type="ECO:0000256" key="2">
    <source>
        <dbReference type="ARBA" id="ARBA00022540"/>
    </source>
</evidence>
<evidence type="ECO:0000313" key="8">
    <source>
        <dbReference type="Proteomes" id="UP000176593"/>
    </source>
</evidence>
<evidence type="ECO:0000313" key="7">
    <source>
        <dbReference type="EMBL" id="OGL86559.1"/>
    </source>
</evidence>
<dbReference type="GO" id="GO:0005829">
    <property type="term" value="C:cytosol"/>
    <property type="evidence" value="ECO:0007669"/>
    <property type="project" value="TreeGrafter"/>
</dbReference>
<dbReference type="SUPFAM" id="SSF54364">
    <property type="entry name" value="Translation initiation factor IF3, N-terminal domain"/>
    <property type="match status" value="1"/>
</dbReference>
<comment type="caution">
    <text evidence="7">The sequence shown here is derived from an EMBL/GenBank/DDBJ whole genome shotgun (WGS) entry which is preliminary data.</text>
</comment>
<dbReference type="NCBIfam" id="TIGR00168">
    <property type="entry name" value="infC"/>
    <property type="match status" value="1"/>
</dbReference>
<dbReference type="InterPro" id="IPR036788">
    <property type="entry name" value="T_IF-3_C_sf"/>
</dbReference>
<sequence length="164" mass="18316">MNEKITAPEVRVVDDEGKPLGILKTEDAIAIAKAKELDLVEVSPKAEPPVCKILDYGAFKYQKEKEARKQKAQSKEVETKGIRLTFRIGAHDFDVRLAQAGKFLDRGDKVNVELPLRGREKAHRDVAEAVITRFVESLKAKYNLRIEQAVTYQGGKITAIVTKA</sequence>
<reference evidence="7 8" key="1">
    <citation type="journal article" date="2016" name="Nat. Commun.">
        <title>Thousands of microbial genomes shed light on interconnected biogeochemical processes in an aquifer system.</title>
        <authorList>
            <person name="Anantharaman K."/>
            <person name="Brown C.T."/>
            <person name="Hug L.A."/>
            <person name="Sharon I."/>
            <person name="Castelle C.J."/>
            <person name="Probst A.J."/>
            <person name="Thomas B.C."/>
            <person name="Singh A."/>
            <person name="Wilkins M.J."/>
            <person name="Karaoz U."/>
            <person name="Brodie E.L."/>
            <person name="Williams K.H."/>
            <person name="Hubbard S.S."/>
            <person name="Banfield J.F."/>
        </authorList>
    </citation>
    <scope>NUCLEOTIDE SEQUENCE [LARGE SCALE GENOMIC DNA]</scope>
</reference>
<keyword evidence="2 7" id="KW-0396">Initiation factor</keyword>
<dbReference type="GO" id="GO:0003743">
    <property type="term" value="F:translation initiation factor activity"/>
    <property type="evidence" value="ECO:0007669"/>
    <property type="project" value="UniProtKB-UniRule"/>
</dbReference>
<evidence type="ECO:0000256" key="4">
    <source>
        <dbReference type="NCBIfam" id="TIGR00168"/>
    </source>
</evidence>
<dbReference type="InterPro" id="IPR019815">
    <property type="entry name" value="Translation_initiation_fac_3_C"/>
</dbReference>
<dbReference type="Proteomes" id="UP000176593">
    <property type="component" value="Unassembled WGS sequence"/>
</dbReference>
<dbReference type="FunFam" id="3.10.20.80:FF:000001">
    <property type="entry name" value="Translation initiation factor IF-3"/>
    <property type="match status" value="1"/>
</dbReference>
<organism evidence="7 8">
    <name type="scientific">Candidatus Uhrbacteria bacterium RIFCSPLOWO2_02_FULL_48_18</name>
    <dbReference type="NCBI Taxonomy" id="1802408"/>
    <lineage>
        <taxon>Bacteria</taxon>
        <taxon>Candidatus Uhriibacteriota</taxon>
    </lineage>
</organism>
<dbReference type="InterPro" id="IPR036787">
    <property type="entry name" value="T_IF-3_N_sf"/>
</dbReference>
<dbReference type="Pfam" id="PF05198">
    <property type="entry name" value="IF3_N"/>
    <property type="match status" value="1"/>
</dbReference>
<dbReference type="GO" id="GO:0032790">
    <property type="term" value="P:ribosome disassembly"/>
    <property type="evidence" value="ECO:0007669"/>
    <property type="project" value="TreeGrafter"/>
</dbReference>
<dbReference type="InterPro" id="IPR019814">
    <property type="entry name" value="Translation_initiation_fac_3_N"/>
</dbReference>
<evidence type="ECO:0000259" key="5">
    <source>
        <dbReference type="Pfam" id="PF00707"/>
    </source>
</evidence>
<evidence type="ECO:0000256" key="1">
    <source>
        <dbReference type="ARBA" id="ARBA00005439"/>
    </source>
</evidence>
<dbReference type="Pfam" id="PF00707">
    <property type="entry name" value="IF3_C"/>
    <property type="match status" value="1"/>
</dbReference>
<evidence type="ECO:0000259" key="6">
    <source>
        <dbReference type="Pfam" id="PF05198"/>
    </source>
</evidence>
<accession>A0A1F7V7U2</accession>
<dbReference type="GO" id="GO:0043022">
    <property type="term" value="F:ribosome binding"/>
    <property type="evidence" value="ECO:0007669"/>
    <property type="project" value="TreeGrafter"/>
</dbReference>
<feature type="domain" description="Translation initiation factor 3 N-terminal" evidence="6">
    <location>
        <begin position="1"/>
        <end position="70"/>
    </location>
</feature>
<dbReference type="PANTHER" id="PTHR10938:SF0">
    <property type="entry name" value="TRANSLATION INITIATION FACTOR IF-3, MITOCHONDRIAL"/>
    <property type="match status" value="1"/>
</dbReference>
<comment type="similarity">
    <text evidence="1">Belongs to the IF-3 family.</text>
</comment>
<evidence type="ECO:0000256" key="3">
    <source>
        <dbReference type="ARBA" id="ARBA00022917"/>
    </source>
</evidence>
<gene>
    <name evidence="7" type="ORF">A3I41_04700</name>
</gene>
<dbReference type="InterPro" id="IPR001288">
    <property type="entry name" value="Translation_initiation_fac_3"/>
</dbReference>
<dbReference type="SUPFAM" id="SSF55200">
    <property type="entry name" value="Translation initiation factor IF3, C-terminal domain"/>
    <property type="match status" value="1"/>
</dbReference>
<feature type="domain" description="Translation initiation factor 3 C-terminal" evidence="5">
    <location>
        <begin position="77"/>
        <end position="162"/>
    </location>
</feature>
<keyword evidence="3" id="KW-0648">Protein biosynthesis</keyword>
<protein>
    <recommendedName>
        <fullName evidence="4">Translation initiation factor IF-3</fullName>
    </recommendedName>
</protein>
<dbReference type="PANTHER" id="PTHR10938">
    <property type="entry name" value="TRANSLATION INITIATION FACTOR IF-3"/>
    <property type="match status" value="1"/>
</dbReference>
<dbReference type="GO" id="GO:0016020">
    <property type="term" value="C:membrane"/>
    <property type="evidence" value="ECO:0007669"/>
    <property type="project" value="TreeGrafter"/>
</dbReference>
<dbReference type="AlphaFoldDB" id="A0A1F7V7U2"/>
<dbReference type="Gene3D" id="3.10.20.80">
    <property type="entry name" value="Translation initiation factor 3 (IF-3), N-terminal domain"/>
    <property type="match status" value="1"/>
</dbReference>
<name>A0A1F7V7U2_9BACT</name>
<proteinExistence type="inferred from homology"/>
<dbReference type="EMBL" id="MGEQ01000008">
    <property type="protein sequence ID" value="OGL86559.1"/>
    <property type="molecule type" value="Genomic_DNA"/>
</dbReference>